<name>A0AB34JS93_PRYPA</name>
<evidence type="ECO:0000313" key="2">
    <source>
        <dbReference type="Proteomes" id="UP001515480"/>
    </source>
</evidence>
<keyword evidence="2" id="KW-1185">Reference proteome</keyword>
<dbReference type="EMBL" id="JBGBPQ010000005">
    <property type="protein sequence ID" value="KAL1524375.1"/>
    <property type="molecule type" value="Genomic_DNA"/>
</dbReference>
<evidence type="ECO:0000313" key="1">
    <source>
        <dbReference type="EMBL" id="KAL1524375.1"/>
    </source>
</evidence>
<proteinExistence type="predicted"/>
<organism evidence="1 2">
    <name type="scientific">Prymnesium parvum</name>
    <name type="common">Toxic golden alga</name>
    <dbReference type="NCBI Taxonomy" id="97485"/>
    <lineage>
        <taxon>Eukaryota</taxon>
        <taxon>Haptista</taxon>
        <taxon>Haptophyta</taxon>
        <taxon>Prymnesiophyceae</taxon>
        <taxon>Prymnesiales</taxon>
        <taxon>Prymnesiaceae</taxon>
        <taxon>Prymnesium</taxon>
    </lineage>
</organism>
<comment type="caution">
    <text evidence="1">The sequence shown here is derived from an EMBL/GenBank/DDBJ whole genome shotgun (WGS) entry which is preliminary data.</text>
</comment>
<dbReference type="AlphaFoldDB" id="A0AB34JS93"/>
<dbReference type="Proteomes" id="UP001515480">
    <property type="component" value="Unassembled WGS sequence"/>
</dbReference>
<protein>
    <submittedName>
        <fullName evidence="1">Uncharacterized protein</fullName>
    </submittedName>
</protein>
<reference evidence="1 2" key="1">
    <citation type="journal article" date="2024" name="Science">
        <title>Giant polyketide synthase enzymes in the biosynthesis of giant marine polyether toxins.</title>
        <authorList>
            <person name="Fallon T.R."/>
            <person name="Shende V.V."/>
            <person name="Wierzbicki I.H."/>
            <person name="Pendleton A.L."/>
            <person name="Watervoot N.F."/>
            <person name="Auber R.P."/>
            <person name="Gonzalez D.J."/>
            <person name="Wisecaver J.H."/>
            <person name="Moore B.S."/>
        </authorList>
    </citation>
    <scope>NUCLEOTIDE SEQUENCE [LARGE SCALE GENOMIC DNA]</scope>
    <source>
        <strain evidence="1 2">12B1</strain>
    </source>
</reference>
<sequence>MDGANRSAEVPVHIDVIGLVRVLLGPSTEEQRYDWARYLLLQAQISDSDLHHLFHSFHKRGAHWQRELHQLRMSVGHPSSPSEALAEREELASDLAELAAQWAQLSKLHARDETADRVSEQTAKRVGAGLVGEDELHGLHDVLRRAPTTAAPRAAPKLEEAMAADSLRLCRPTWQAGAEPKLVQAVLRFEPPGVEAGERVIVEGPGGEQLTLVVPSGVMHVQRALACVNRNTLSKSDNFLQLDIVPLPFDVAPGGRIEVAGVAFVLPQNAVPGSSLCVALPTNSGSSARHKART</sequence>
<gene>
    <name evidence="1" type="ORF">AB1Y20_019271</name>
</gene>
<accession>A0AB34JS93</accession>